<dbReference type="InterPro" id="IPR051910">
    <property type="entry name" value="ComF/GntX_DNA_util-trans"/>
</dbReference>
<accession>A0A4R6M9Z7</accession>
<dbReference type="CDD" id="cd06223">
    <property type="entry name" value="PRTases_typeI"/>
    <property type="match status" value="1"/>
</dbReference>
<dbReference type="InterPro" id="IPR029057">
    <property type="entry name" value="PRTase-like"/>
</dbReference>
<reference evidence="2 3" key="1">
    <citation type="submission" date="2019-03" db="EMBL/GenBank/DDBJ databases">
        <title>Genomic Encyclopedia of Type Strains, Phase III (KMG-III): the genomes of soil and plant-associated and newly described type strains.</title>
        <authorList>
            <person name="Whitman W."/>
        </authorList>
    </citation>
    <scope>NUCLEOTIDE SEQUENCE [LARGE SCALE GENOMIC DNA]</scope>
    <source>
        <strain evidence="2 3">CECT 7378</strain>
    </source>
</reference>
<dbReference type="Gene3D" id="3.40.50.2020">
    <property type="match status" value="1"/>
</dbReference>
<evidence type="ECO:0000256" key="1">
    <source>
        <dbReference type="ARBA" id="ARBA00008007"/>
    </source>
</evidence>
<gene>
    <name evidence="2" type="ORF">DFP79_1914</name>
</gene>
<dbReference type="OrthoDB" id="9793412at2"/>
<dbReference type="EMBL" id="SNXC01000011">
    <property type="protein sequence ID" value="TDO98273.1"/>
    <property type="molecule type" value="Genomic_DNA"/>
</dbReference>
<organism evidence="2 3">
    <name type="scientific">Marinomonas balearica</name>
    <dbReference type="NCBI Taxonomy" id="491947"/>
    <lineage>
        <taxon>Bacteria</taxon>
        <taxon>Pseudomonadati</taxon>
        <taxon>Pseudomonadota</taxon>
        <taxon>Gammaproteobacteria</taxon>
        <taxon>Oceanospirillales</taxon>
        <taxon>Oceanospirillaceae</taxon>
        <taxon>Marinomonas</taxon>
    </lineage>
</organism>
<proteinExistence type="inferred from homology"/>
<name>A0A4R6M9Z7_9GAMM</name>
<comment type="caution">
    <text evidence="2">The sequence shown here is derived from an EMBL/GenBank/DDBJ whole genome shotgun (WGS) entry which is preliminary data.</text>
</comment>
<dbReference type="RefSeq" id="WP_133503698.1">
    <property type="nucleotide sequence ID" value="NZ_SNXC01000011.1"/>
</dbReference>
<keyword evidence="3" id="KW-1185">Reference proteome</keyword>
<dbReference type="SUPFAM" id="SSF53271">
    <property type="entry name" value="PRTase-like"/>
    <property type="match status" value="1"/>
</dbReference>
<sequence>MDWSHLSTKLFSVVYYRFFLKHCYLCRQPSSSTLCTWCQPLLDTKDDRCSGCGTKGEFLSLCGKCQSSKRPWQSCLVATDYESTNSHLIRAAKFHNQHHYFRIYSDILAQKICEHYGEHLPTHWATVPSHINRVRERGKCSNDIVYKTLKQSLYHTIELNKPINRLYLKKQIHTAPQHQQTRTRRLAIPSSLFQCPEQIQGHVALIDDVMTTGSTLEACTHSLLKAGASRVDVWVFARTPASL</sequence>
<comment type="similarity">
    <text evidence="1">Belongs to the ComF/GntX family.</text>
</comment>
<protein>
    <submittedName>
        <fullName evidence="2">ComF family protein</fullName>
    </submittedName>
</protein>
<evidence type="ECO:0000313" key="2">
    <source>
        <dbReference type="EMBL" id="TDO98273.1"/>
    </source>
</evidence>
<dbReference type="PANTHER" id="PTHR47505:SF1">
    <property type="entry name" value="DNA UTILIZATION PROTEIN YHGH"/>
    <property type="match status" value="1"/>
</dbReference>
<dbReference type="PANTHER" id="PTHR47505">
    <property type="entry name" value="DNA UTILIZATION PROTEIN YHGH"/>
    <property type="match status" value="1"/>
</dbReference>
<dbReference type="Proteomes" id="UP000294656">
    <property type="component" value="Unassembled WGS sequence"/>
</dbReference>
<dbReference type="AlphaFoldDB" id="A0A4R6M9Z7"/>
<evidence type="ECO:0000313" key="3">
    <source>
        <dbReference type="Proteomes" id="UP000294656"/>
    </source>
</evidence>
<dbReference type="InterPro" id="IPR000836">
    <property type="entry name" value="PRTase_dom"/>
</dbReference>